<gene>
    <name evidence="2" type="ORF">QBC34DRAFT_390908</name>
</gene>
<protein>
    <submittedName>
        <fullName evidence="2">Uncharacterized protein</fullName>
    </submittedName>
</protein>
<evidence type="ECO:0000256" key="1">
    <source>
        <dbReference type="SAM" id="MobiDB-lite"/>
    </source>
</evidence>
<sequence length="272" mass="29675">MPAQRIRWSIKRCVKVLHFHSQSKPDVLSSVWPPKSRTRLINNVKMSENHCVPSSTDRTPKRDPERRIAELQTMSVAPEVGGGAVGTARRLARPPGRSSRIKPLLLPFGNMNRQMASAGEKYPGHHHSPCSSRHWKADTPTVMEGHDGNGAPGPHFPHFQMVEQHQASLNRSDGQLSNEDAGEVLGGSDAAATPTSTPVPRRKVKNVRTAKAAIAITGSVVKSGCDLNKGPQQDIEVSDIFATDDSLQIHGNVIGFSLHELRGNGRSQHKAW</sequence>
<evidence type="ECO:0000313" key="3">
    <source>
        <dbReference type="Proteomes" id="UP001321760"/>
    </source>
</evidence>
<accession>A0AAV9H2K9</accession>
<proteinExistence type="predicted"/>
<dbReference type="EMBL" id="MU865915">
    <property type="protein sequence ID" value="KAK4454832.1"/>
    <property type="molecule type" value="Genomic_DNA"/>
</dbReference>
<feature type="region of interest" description="Disordered" evidence="1">
    <location>
        <begin position="80"/>
        <end position="103"/>
    </location>
</feature>
<name>A0AAV9H2K9_9PEZI</name>
<keyword evidence="3" id="KW-1185">Reference proteome</keyword>
<evidence type="ECO:0000313" key="2">
    <source>
        <dbReference type="EMBL" id="KAK4454832.1"/>
    </source>
</evidence>
<reference evidence="2" key="2">
    <citation type="submission" date="2023-05" db="EMBL/GenBank/DDBJ databases">
        <authorList>
            <consortium name="Lawrence Berkeley National Laboratory"/>
            <person name="Steindorff A."/>
            <person name="Hensen N."/>
            <person name="Bonometti L."/>
            <person name="Westerberg I."/>
            <person name="Brannstrom I.O."/>
            <person name="Guillou S."/>
            <person name="Cros-Aarteil S."/>
            <person name="Calhoun S."/>
            <person name="Haridas S."/>
            <person name="Kuo A."/>
            <person name="Mondo S."/>
            <person name="Pangilinan J."/>
            <person name="Riley R."/>
            <person name="Labutti K."/>
            <person name="Andreopoulos B."/>
            <person name="Lipzen A."/>
            <person name="Chen C."/>
            <person name="Yanf M."/>
            <person name="Daum C."/>
            <person name="Ng V."/>
            <person name="Clum A."/>
            <person name="Ohm R."/>
            <person name="Martin F."/>
            <person name="Silar P."/>
            <person name="Natvig D."/>
            <person name="Lalanne C."/>
            <person name="Gautier V."/>
            <person name="Ament-Velasquez S.L."/>
            <person name="Kruys A."/>
            <person name="Hutchinson M.I."/>
            <person name="Powell A.J."/>
            <person name="Barry K."/>
            <person name="Miller A.N."/>
            <person name="Grigoriev I.V."/>
            <person name="Debuchy R."/>
            <person name="Gladieux P."/>
            <person name="Thoren M.H."/>
            <person name="Johannesson H."/>
        </authorList>
    </citation>
    <scope>NUCLEOTIDE SEQUENCE</scope>
    <source>
        <strain evidence="2">PSN243</strain>
    </source>
</reference>
<feature type="compositionally biased region" description="Polar residues" evidence="1">
    <location>
        <begin position="168"/>
        <end position="178"/>
    </location>
</feature>
<dbReference type="AlphaFoldDB" id="A0AAV9H2K9"/>
<reference evidence="2" key="1">
    <citation type="journal article" date="2023" name="Mol. Phylogenet. Evol.">
        <title>Genome-scale phylogeny and comparative genomics of the fungal order Sordariales.</title>
        <authorList>
            <person name="Hensen N."/>
            <person name="Bonometti L."/>
            <person name="Westerberg I."/>
            <person name="Brannstrom I.O."/>
            <person name="Guillou S."/>
            <person name="Cros-Aarteil S."/>
            <person name="Calhoun S."/>
            <person name="Haridas S."/>
            <person name="Kuo A."/>
            <person name="Mondo S."/>
            <person name="Pangilinan J."/>
            <person name="Riley R."/>
            <person name="LaButti K."/>
            <person name="Andreopoulos B."/>
            <person name="Lipzen A."/>
            <person name="Chen C."/>
            <person name="Yan M."/>
            <person name="Daum C."/>
            <person name="Ng V."/>
            <person name="Clum A."/>
            <person name="Steindorff A."/>
            <person name="Ohm R.A."/>
            <person name="Martin F."/>
            <person name="Silar P."/>
            <person name="Natvig D.O."/>
            <person name="Lalanne C."/>
            <person name="Gautier V."/>
            <person name="Ament-Velasquez S.L."/>
            <person name="Kruys A."/>
            <person name="Hutchinson M.I."/>
            <person name="Powell A.J."/>
            <person name="Barry K."/>
            <person name="Miller A.N."/>
            <person name="Grigoriev I.V."/>
            <person name="Debuchy R."/>
            <person name="Gladieux P."/>
            <person name="Hiltunen Thoren M."/>
            <person name="Johannesson H."/>
        </authorList>
    </citation>
    <scope>NUCLEOTIDE SEQUENCE</scope>
    <source>
        <strain evidence="2">PSN243</strain>
    </source>
</reference>
<dbReference type="Proteomes" id="UP001321760">
    <property type="component" value="Unassembled WGS sequence"/>
</dbReference>
<organism evidence="2 3">
    <name type="scientific">Podospora aff. communis PSN243</name>
    <dbReference type="NCBI Taxonomy" id="3040156"/>
    <lineage>
        <taxon>Eukaryota</taxon>
        <taxon>Fungi</taxon>
        <taxon>Dikarya</taxon>
        <taxon>Ascomycota</taxon>
        <taxon>Pezizomycotina</taxon>
        <taxon>Sordariomycetes</taxon>
        <taxon>Sordariomycetidae</taxon>
        <taxon>Sordariales</taxon>
        <taxon>Podosporaceae</taxon>
        <taxon>Podospora</taxon>
    </lineage>
</organism>
<comment type="caution">
    <text evidence="2">The sequence shown here is derived from an EMBL/GenBank/DDBJ whole genome shotgun (WGS) entry which is preliminary data.</text>
</comment>
<feature type="region of interest" description="Disordered" evidence="1">
    <location>
        <begin position="168"/>
        <end position="199"/>
    </location>
</feature>